<gene>
    <name evidence="1" type="ORF">FZC34_01095</name>
</gene>
<dbReference type="AlphaFoldDB" id="A0A5C0UFT9"/>
<dbReference type="Proteomes" id="UP000325004">
    <property type="component" value="Chromosome"/>
</dbReference>
<organism evidence="1 2">
    <name type="scientific">Candidatus Cytomitobacter primus</name>
    <dbReference type="NCBI Taxonomy" id="2066024"/>
    <lineage>
        <taxon>Bacteria</taxon>
        <taxon>Pseudomonadati</taxon>
        <taxon>Pseudomonadota</taxon>
        <taxon>Alphaproteobacteria</taxon>
        <taxon>Holosporales</taxon>
        <taxon>Holosporaceae</taxon>
        <taxon>Candidatus Cytomitobacter</taxon>
    </lineage>
</organism>
<dbReference type="RefSeq" id="WP_148971619.1">
    <property type="nucleotide sequence ID" value="NZ_CP043316.1"/>
</dbReference>
<name>A0A5C0UFT9_9PROT</name>
<protein>
    <submittedName>
        <fullName evidence="1">Uncharacterized protein</fullName>
    </submittedName>
</protein>
<dbReference type="EMBL" id="CP043316">
    <property type="protein sequence ID" value="QEK38503.1"/>
    <property type="molecule type" value="Genomic_DNA"/>
</dbReference>
<dbReference type="OrthoDB" id="9822232at2"/>
<evidence type="ECO:0000313" key="2">
    <source>
        <dbReference type="Proteomes" id="UP000325004"/>
    </source>
</evidence>
<proteinExistence type="predicted"/>
<reference evidence="1 2" key="1">
    <citation type="submission" date="2019-08" db="EMBL/GenBank/DDBJ databases">
        <title>Highly reduced genomes of protist endosymbionts show evolutionary convergence.</title>
        <authorList>
            <person name="George E."/>
            <person name="Husnik F."/>
            <person name="Tashyreva D."/>
            <person name="Prokopchuk G."/>
            <person name="Horak A."/>
            <person name="Kwong W.K."/>
            <person name="Lukes J."/>
            <person name="Keeling P.J."/>
        </authorList>
    </citation>
    <scope>NUCLEOTIDE SEQUENCE [LARGE SCALE GENOMIC DNA]</scope>
    <source>
        <strain evidence="1">1604LC</strain>
    </source>
</reference>
<sequence length="462" mass="51983">MLFYLLIIAASLNAKDSNYTSDEYDYEYRGKAPFNFTGSMEILSNHVYDKQEKESWVLNNNEFKVTDSDVKVKNLTPFNNAKLASAKLGITLQQVRGTAKTGVQFAIKANPGNFEVDQASIYLKNYFKPMKLKLSFRAGYSYGADKKLETLSYGIVRRTSSMYSMADQLFIPGVMTSARIDTNSGKAIKGMFKAKRIINKNSNIIFGVSYTPTVPNKGSQSIQEVSDVFTEMKNHLGFGLKFNNKVGNLQSCTSMTFAHSKRNESKQVKFNNVQGLSIGNNMMYKNFGFGLNYGIVLNRNIKSYDVDFANTIKDAQFNRDTNAANGGYVVSPTVSFTVPSGPLKNVELYASYMHGNRKTEWTQDSKVIHAKSDIFTAGFAVPVRNFVIGTKAEFVKFNNKAFANEELMKRLLKLNIKDIKGLKNIKGVKFNSLKDSNKWKAVLSVFLKVKVFHDFQNDTFKN</sequence>
<dbReference type="KEGG" id="cpri:FZC34_01095"/>
<evidence type="ECO:0000313" key="1">
    <source>
        <dbReference type="EMBL" id="QEK38503.1"/>
    </source>
</evidence>
<accession>A0A5C0UFT9</accession>
<keyword evidence="2" id="KW-1185">Reference proteome</keyword>